<gene>
    <name evidence="3" type="ORF">ACFSYS_10100</name>
</gene>
<keyword evidence="1" id="KW-0472">Membrane</keyword>
<dbReference type="EMBL" id="JBHUOJ010000022">
    <property type="protein sequence ID" value="MFD2833639.1"/>
    <property type="molecule type" value="Genomic_DNA"/>
</dbReference>
<evidence type="ECO:0000256" key="1">
    <source>
        <dbReference type="SAM" id="Phobius"/>
    </source>
</evidence>
<dbReference type="RefSeq" id="WP_251742717.1">
    <property type="nucleotide sequence ID" value="NZ_JBHUOJ010000022.1"/>
</dbReference>
<keyword evidence="4" id="KW-1185">Reference proteome</keyword>
<name>A0ABW5X6W3_9FLAO</name>
<sequence>MLPEYSFIIPVFNRPDEIRELLKSMLKVDAPVPFEIIIVEDGSTLKSDAVIKEFSDKLDIHYYSKSNSGPGDSRNFGMGKATSNYFLILDSDVLLPANYLREVHAFLNNNNCDCFGGPDAAHHSFSKVQKAIDYSMTSFYTTGGIRGSEKAVDEFQPRSFNMGMSRKAFLNSKGFGSIHPGEDPDLSLRLKKEGFKICLIPEAKVFHKRRIDWRKFYIQVKKFGLVRPILNKWHPGSAKITYWFPSFFTLGFIISIITLLLGFKWLVIFYLIYFLMIGIDAAIKTGDFYIGLLAIKATIIQFLGYGLGFLESSFRVGLMNGKPQEVFPKLFFKT</sequence>
<dbReference type="GO" id="GO:0016757">
    <property type="term" value="F:glycosyltransferase activity"/>
    <property type="evidence" value="ECO:0007669"/>
    <property type="project" value="UniProtKB-KW"/>
</dbReference>
<protein>
    <submittedName>
        <fullName evidence="3">Glycosyltransferase</fullName>
        <ecNumber evidence="3">2.4.-.-</ecNumber>
    </submittedName>
</protein>
<comment type="caution">
    <text evidence="3">The sequence shown here is derived from an EMBL/GenBank/DDBJ whole genome shotgun (WGS) entry which is preliminary data.</text>
</comment>
<dbReference type="InterPro" id="IPR001173">
    <property type="entry name" value="Glyco_trans_2-like"/>
</dbReference>
<keyword evidence="3" id="KW-0328">Glycosyltransferase</keyword>
<dbReference type="PANTHER" id="PTHR22916:SF64">
    <property type="entry name" value="TRANSFERASE, PUTATIVE-RELATED"/>
    <property type="match status" value="1"/>
</dbReference>
<reference evidence="4" key="1">
    <citation type="journal article" date="2019" name="Int. J. Syst. Evol. Microbiol.">
        <title>The Global Catalogue of Microorganisms (GCM) 10K type strain sequencing project: providing services to taxonomists for standard genome sequencing and annotation.</title>
        <authorList>
            <consortium name="The Broad Institute Genomics Platform"/>
            <consortium name="The Broad Institute Genome Sequencing Center for Infectious Disease"/>
            <person name="Wu L."/>
            <person name="Ma J."/>
        </authorList>
    </citation>
    <scope>NUCLEOTIDE SEQUENCE [LARGE SCALE GENOMIC DNA]</scope>
    <source>
        <strain evidence="4">KCTC 52925</strain>
    </source>
</reference>
<dbReference type="Pfam" id="PF00535">
    <property type="entry name" value="Glycos_transf_2"/>
    <property type="match status" value="1"/>
</dbReference>
<dbReference type="EC" id="2.4.-.-" evidence="3"/>
<dbReference type="InterPro" id="IPR029044">
    <property type="entry name" value="Nucleotide-diphossugar_trans"/>
</dbReference>
<feature type="transmembrane region" description="Helical" evidence="1">
    <location>
        <begin position="289"/>
        <end position="310"/>
    </location>
</feature>
<evidence type="ECO:0000313" key="3">
    <source>
        <dbReference type="EMBL" id="MFD2833639.1"/>
    </source>
</evidence>
<accession>A0ABW5X6W3</accession>
<feature type="domain" description="Glycosyltransferase 2-like" evidence="2">
    <location>
        <begin position="6"/>
        <end position="117"/>
    </location>
</feature>
<dbReference type="Proteomes" id="UP001597438">
    <property type="component" value="Unassembled WGS sequence"/>
</dbReference>
<proteinExistence type="predicted"/>
<keyword evidence="3" id="KW-0808">Transferase</keyword>
<dbReference type="PANTHER" id="PTHR22916">
    <property type="entry name" value="GLYCOSYLTRANSFERASE"/>
    <property type="match status" value="1"/>
</dbReference>
<keyword evidence="1" id="KW-1133">Transmembrane helix</keyword>
<evidence type="ECO:0000259" key="2">
    <source>
        <dbReference type="Pfam" id="PF00535"/>
    </source>
</evidence>
<organism evidence="3 4">
    <name type="scientific">Christiangramia antarctica</name>
    <dbReference type="NCBI Taxonomy" id="2058158"/>
    <lineage>
        <taxon>Bacteria</taxon>
        <taxon>Pseudomonadati</taxon>
        <taxon>Bacteroidota</taxon>
        <taxon>Flavobacteriia</taxon>
        <taxon>Flavobacteriales</taxon>
        <taxon>Flavobacteriaceae</taxon>
        <taxon>Christiangramia</taxon>
    </lineage>
</organism>
<dbReference type="Gene3D" id="3.90.550.10">
    <property type="entry name" value="Spore Coat Polysaccharide Biosynthesis Protein SpsA, Chain A"/>
    <property type="match status" value="1"/>
</dbReference>
<dbReference type="SUPFAM" id="SSF53448">
    <property type="entry name" value="Nucleotide-diphospho-sugar transferases"/>
    <property type="match status" value="1"/>
</dbReference>
<evidence type="ECO:0000313" key="4">
    <source>
        <dbReference type="Proteomes" id="UP001597438"/>
    </source>
</evidence>
<keyword evidence="1" id="KW-0812">Transmembrane</keyword>